<dbReference type="InterPro" id="IPR000276">
    <property type="entry name" value="GPCR_Rhodpsn"/>
</dbReference>
<dbReference type="Proteomes" id="UP000024635">
    <property type="component" value="Unassembled WGS sequence"/>
</dbReference>
<feature type="domain" description="G-protein coupled receptors family 1 profile" evidence="13">
    <location>
        <begin position="23"/>
        <end position="215"/>
    </location>
</feature>
<keyword evidence="3 10" id="KW-0812">Transmembrane</keyword>
<dbReference type="SMART" id="SM01381">
    <property type="entry name" value="7TM_GPCR_Srsx"/>
    <property type="match status" value="1"/>
</dbReference>
<comment type="similarity">
    <text evidence="10">Belongs to the G-protein coupled receptor 1 family.</text>
</comment>
<feature type="transmembrane region" description="Helical" evidence="12">
    <location>
        <begin position="43"/>
        <end position="63"/>
    </location>
</feature>
<keyword evidence="7" id="KW-1015">Disulfide bond</keyword>
<comment type="subcellular location">
    <subcellularLocation>
        <location evidence="1">Cell membrane</location>
        <topology evidence="1">Multi-pass membrane protein</topology>
    </subcellularLocation>
</comment>
<dbReference type="GO" id="GO:0007197">
    <property type="term" value="P:adenylate cyclase-inhibiting G protein-coupled acetylcholine receptor signaling pathway"/>
    <property type="evidence" value="ECO:0007669"/>
    <property type="project" value="TreeGrafter"/>
</dbReference>
<evidence type="ECO:0000256" key="3">
    <source>
        <dbReference type="ARBA" id="ARBA00022692"/>
    </source>
</evidence>
<keyword evidence="6 12" id="KW-0472">Membrane</keyword>
<dbReference type="CDD" id="cd15302">
    <property type="entry name" value="7tmA_mAChR_GAR-2-like"/>
    <property type="match status" value="1"/>
</dbReference>
<evidence type="ECO:0000256" key="11">
    <source>
        <dbReference type="SAM" id="MobiDB-lite"/>
    </source>
</evidence>
<dbReference type="GO" id="GO:0004993">
    <property type="term" value="F:G protein-coupled serotonin receptor activity"/>
    <property type="evidence" value="ECO:0007669"/>
    <property type="project" value="TreeGrafter"/>
</dbReference>
<evidence type="ECO:0000256" key="2">
    <source>
        <dbReference type="ARBA" id="ARBA00022475"/>
    </source>
</evidence>
<dbReference type="GO" id="GO:0030425">
    <property type="term" value="C:dendrite"/>
    <property type="evidence" value="ECO:0007669"/>
    <property type="project" value="TreeGrafter"/>
</dbReference>
<keyword evidence="2" id="KW-1003">Cell membrane</keyword>
<feature type="transmembrane region" description="Helical" evidence="12">
    <location>
        <begin position="124"/>
        <end position="146"/>
    </location>
</feature>
<dbReference type="PRINTS" id="PR00237">
    <property type="entry name" value="GPCRRHODOPSN"/>
</dbReference>
<protein>
    <recommendedName>
        <fullName evidence="13">G-protein coupled receptors family 1 profile domain-containing protein</fullName>
    </recommendedName>
</protein>
<keyword evidence="9 10" id="KW-0807">Transducer</keyword>
<evidence type="ECO:0000256" key="6">
    <source>
        <dbReference type="ARBA" id="ARBA00023136"/>
    </source>
</evidence>
<dbReference type="SUPFAM" id="SSF81321">
    <property type="entry name" value="Family A G protein-coupled receptor-like"/>
    <property type="match status" value="1"/>
</dbReference>
<gene>
    <name evidence="14" type="primary">Acey_s0061.g3298</name>
    <name evidence="14" type="synonym">Acey-gar-2</name>
    <name evidence="14" type="ORF">Y032_0061g3298</name>
</gene>
<dbReference type="PANTHER" id="PTHR24247:SF191">
    <property type="entry name" value="MUSCARINIC ACETYLCHOLINE RECEPTOR, B-TYPE, ISOFORM A"/>
    <property type="match status" value="1"/>
</dbReference>
<feature type="region of interest" description="Disordered" evidence="11">
    <location>
        <begin position="225"/>
        <end position="265"/>
    </location>
</feature>
<proteinExistence type="inferred from homology"/>
<dbReference type="InterPro" id="IPR017452">
    <property type="entry name" value="GPCR_Rhodpsn_7TM"/>
</dbReference>
<dbReference type="Pfam" id="PF00001">
    <property type="entry name" value="7tm_1"/>
    <property type="match status" value="1"/>
</dbReference>
<keyword evidence="15" id="KW-1185">Reference proteome</keyword>
<evidence type="ECO:0000256" key="1">
    <source>
        <dbReference type="ARBA" id="ARBA00004651"/>
    </source>
</evidence>
<reference evidence="15" key="1">
    <citation type="journal article" date="2015" name="Nat. Genet.">
        <title>The genome and transcriptome of the zoonotic hookworm Ancylostoma ceylanicum identify infection-specific gene families.</title>
        <authorList>
            <person name="Schwarz E.M."/>
            <person name="Hu Y."/>
            <person name="Antoshechkin I."/>
            <person name="Miller M.M."/>
            <person name="Sternberg P.W."/>
            <person name="Aroian R.V."/>
        </authorList>
    </citation>
    <scope>NUCLEOTIDE SEQUENCE</scope>
    <source>
        <strain evidence="15">HY135</strain>
    </source>
</reference>
<name>A0A016U3A1_9BILA</name>
<dbReference type="Gene3D" id="1.20.1070.10">
    <property type="entry name" value="Rhodopsin 7-helix transmembrane proteins"/>
    <property type="match status" value="1"/>
</dbReference>
<evidence type="ECO:0000256" key="4">
    <source>
        <dbReference type="ARBA" id="ARBA00022989"/>
    </source>
</evidence>
<feature type="transmembrane region" description="Helical" evidence="12">
    <location>
        <begin position="6"/>
        <end position="31"/>
    </location>
</feature>
<dbReference type="GO" id="GO:0005886">
    <property type="term" value="C:plasma membrane"/>
    <property type="evidence" value="ECO:0007669"/>
    <property type="project" value="UniProtKB-SubCell"/>
</dbReference>
<evidence type="ECO:0000256" key="9">
    <source>
        <dbReference type="ARBA" id="ARBA00023224"/>
    </source>
</evidence>
<accession>A0A016U3A1</accession>
<dbReference type="GO" id="GO:0016907">
    <property type="term" value="F:G protein-coupled acetylcholine receptor activity"/>
    <property type="evidence" value="ECO:0007669"/>
    <property type="project" value="TreeGrafter"/>
</dbReference>
<dbReference type="AlphaFoldDB" id="A0A016U3A1"/>
<evidence type="ECO:0000256" key="7">
    <source>
        <dbReference type="ARBA" id="ARBA00023157"/>
    </source>
</evidence>
<dbReference type="PROSITE" id="PS50262">
    <property type="entry name" value="G_PROTEIN_RECEP_F1_2"/>
    <property type="match status" value="1"/>
</dbReference>
<keyword evidence="5 10" id="KW-0297">G-protein coupled receptor</keyword>
<organism evidence="14 15">
    <name type="scientific">Ancylostoma ceylanicum</name>
    <dbReference type="NCBI Taxonomy" id="53326"/>
    <lineage>
        <taxon>Eukaryota</taxon>
        <taxon>Metazoa</taxon>
        <taxon>Ecdysozoa</taxon>
        <taxon>Nematoda</taxon>
        <taxon>Chromadorea</taxon>
        <taxon>Rhabditida</taxon>
        <taxon>Rhabditina</taxon>
        <taxon>Rhabditomorpha</taxon>
        <taxon>Strongyloidea</taxon>
        <taxon>Ancylostomatidae</taxon>
        <taxon>Ancylostomatinae</taxon>
        <taxon>Ancylostoma</taxon>
    </lineage>
</organism>
<evidence type="ECO:0000313" key="15">
    <source>
        <dbReference type="Proteomes" id="UP000024635"/>
    </source>
</evidence>
<evidence type="ECO:0000313" key="14">
    <source>
        <dbReference type="EMBL" id="EYC09357.1"/>
    </source>
</evidence>
<dbReference type="FunFam" id="1.20.1070.10:FF:000365">
    <property type="entry name" value="Muscarinic acetylcholine receptor gar-2"/>
    <property type="match status" value="1"/>
</dbReference>
<dbReference type="EMBL" id="JARK01001397">
    <property type="protein sequence ID" value="EYC09357.1"/>
    <property type="molecule type" value="Genomic_DNA"/>
</dbReference>
<feature type="compositionally biased region" description="Polar residues" evidence="11">
    <location>
        <begin position="581"/>
        <end position="592"/>
    </location>
</feature>
<evidence type="ECO:0000256" key="5">
    <source>
        <dbReference type="ARBA" id="ARBA00023040"/>
    </source>
</evidence>
<keyword evidence="4 12" id="KW-1133">Transmembrane helix</keyword>
<comment type="caution">
    <text evidence="14">The sequence shown here is derived from an EMBL/GenBank/DDBJ whole genome shotgun (WGS) entry which is preliminary data.</text>
</comment>
<evidence type="ECO:0000256" key="8">
    <source>
        <dbReference type="ARBA" id="ARBA00023170"/>
    </source>
</evidence>
<feature type="transmembrane region" description="Helical" evidence="12">
    <location>
        <begin position="83"/>
        <end position="103"/>
    </location>
</feature>
<feature type="compositionally biased region" description="Low complexity" evidence="11">
    <location>
        <begin position="558"/>
        <end position="580"/>
    </location>
</feature>
<dbReference type="PANTHER" id="PTHR24247">
    <property type="entry name" value="5-HYDROXYTRYPTAMINE RECEPTOR"/>
    <property type="match status" value="1"/>
</dbReference>
<evidence type="ECO:0000256" key="12">
    <source>
        <dbReference type="SAM" id="Phobius"/>
    </source>
</evidence>
<feature type="region of interest" description="Disordered" evidence="11">
    <location>
        <begin position="521"/>
        <end position="593"/>
    </location>
</feature>
<feature type="transmembrane region" description="Helical" evidence="12">
    <location>
        <begin position="176"/>
        <end position="195"/>
    </location>
</feature>
<evidence type="ECO:0000259" key="13">
    <source>
        <dbReference type="PROSITE" id="PS50262"/>
    </source>
</evidence>
<keyword evidence="8 10" id="KW-0675">Receptor</keyword>
<evidence type="ECO:0000256" key="10">
    <source>
        <dbReference type="RuleBase" id="RU000688"/>
    </source>
</evidence>
<dbReference type="PROSITE" id="PS00237">
    <property type="entry name" value="G_PROTEIN_RECEP_F1_1"/>
    <property type="match status" value="1"/>
</dbReference>
<dbReference type="GO" id="GO:0007187">
    <property type="term" value="P:G protein-coupled receptor signaling pathway, coupled to cyclic nucleotide second messenger"/>
    <property type="evidence" value="ECO:0007669"/>
    <property type="project" value="TreeGrafter"/>
</dbReference>
<dbReference type="STRING" id="53326.A0A016U3A1"/>
<dbReference type="GO" id="GO:0045202">
    <property type="term" value="C:synapse"/>
    <property type="evidence" value="ECO:0007669"/>
    <property type="project" value="TreeGrafter"/>
</dbReference>
<feature type="compositionally biased region" description="Polar residues" evidence="11">
    <location>
        <begin position="546"/>
        <end position="555"/>
    </location>
</feature>
<sequence>MSDAGSVLWALLMALLSVITVIGNLAVLLSYYLDKNIRHPSNYFIFSLAVSDLVIGLEGIPVYTHFFLHDSNWAFGAFLCDLWLSVDYIVCLASIYTVLGITVDRYCSVKHPATYRNWRTPQRVMLIIAVIWIVPSILFSLSIFGYGTFTGKGRMLKEHECYVQFMTNPYLNMGMYISYYWSTLFVMLYLYWGIYRAAKQLAMKSDQKTKRLALLTELRKPELSVRTSDANKSSSDSPNDNDTSDSSKCFKAPPSSAPESSPPRLSVVRNTMTIHNNYVNHCPNNFSPMYSTEPPAPAPSPELHHTDPTALESLAFDLDASDPIICDPMIFEDTTPDEIFADPLGDAVESEPAVSNHSASSVRSISGHVRSISGHASSEPVALHMVTSASTPSFPQAYEILAEPVAGDEPVANEYQASESPPESEPHSTHQFYYQEPSSVIERESTAPCVSPEPSQTSVIEDVNHYRPELALPFIDADSVSSLVGNDDLRRLRSVKRQDDAPKPHHEVRIAIVPEIKPVVSTEPEKKSEESVEVVQPRRPSKQENHVGNNHTQHAVVQPQEKAQDQEVQQQQEQYQQPIQSTSTGQATTTVIESPEDSKLPLIAVSRVESVKTVEGAVGRLLTAVRSRSLRRKKPKQKTVSERDA</sequence>
<feature type="compositionally biased region" description="Low complexity" evidence="11">
    <location>
        <begin position="228"/>
        <end position="265"/>
    </location>
</feature>
<dbReference type="OrthoDB" id="10071887at2759"/>